<keyword evidence="2" id="KW-1133">Transmembrane helix</keyword>
<dbReference type="OrthoDB" id="5358884at2759"/>
<feature type="region of interest" description="Disordered" evidence="1">
    <location>
        <begin position="146"/>
        <end position="175"/>
    </location>
</feature>
<dbReference type="EMBL" id="JAGMUV010000017">
    <property type="protein sequence ID" value="KAH7131021.1"/>
    <property type="molecule type" value="Genomic_DNA"/>
</dbReference>
<evidence type="ECO:0000313" key="3">
    <source>
        <dbReference type="EMBL" id="KAH7131021.1"/>
    </source>
</evidence>
<dbReference type="Proteomes" id="UP000738349">
    <property type="component" value="Unassembled WGS sequence"/>
</dbReference>
<keyword evidence="2" id="KW-0472">Membrane</keyword>
<evidence type="ECO:0000313" key="4">
    <source>
        <dbReference type="Proteomes" id="UP000738349"/>
    </source>
</evidence>
<feature type="transmembrane region" description="Helical" evidence="2">
    <location>
        <begin position="83"/>
        <end position="104"/>
    </location>
</feature>
<feature type="compositionally biased region" description="Low complexity" evidence="1">
    <location>
        <begin position="146"/>
        <end position="162"/>
    </location>
</feature>
<name>A0A9P9E6T0_9HYPO</name>
<gene>
    <name evidence="3" type="ORF">EDB81DRAFT_950432</name>
</gene>
<evidence type="ECO:0000256" key="2">
    <source>
        <dbReference type="SAM" id="Phobius"/>
    </source>
</evidence>
<proteinExistence type="predicted"/>
<reference evidence="3" key="1">
    <citation type="journal article" date="2021" name="Nat. Commun.">
        <title>Genetic determinants of endophytism in the Arabidopsis root mycobiome.</title>
        <authorList>
            <person name="Mesny F."/>
            <person name="Miyauchi S."/>
            <person name="Thiergart T."/>
            <person name="Pickel B."/>
            <person name="Atanasova L."/>
            <person name="Karlsson M."/>
            <person name="Huettel B."/>
            <person name="Barry K.W."/>
            <person name="Haridas S."/>
            <person name="Chen C."/>
            <person name="Bauer D."/>
            <person name="Andreopoulos W."/>
            <person name="Pangilinan J."/>
            <person name="LaButti K."/>
            <person name="Riley R."/>
            <person name="Lipzen A."/>
            <person name="Clum A."/>
            <person name="Drula E."/>
            <person name="Henrissat B."/>
            <person name="Kohler A."/>
            <person name="Grigoriev I.V."/>
            <person name="Martin F.M."/>
            <person name="Hacquard S."/>
        </authorList>
    </citation>
    <scope>NUCLEOTIDE SEQUENCE</scope>
    <source>
        <strain evidence="3">MPI-CAGE-AT-0147</strain>
    </source>
</reference>
<comment type="caution">
    <text evidence="3">The sequence shown here is derived from an EMBL/GenBank/DDBJ whole genome shotgun (WGS) entry which is preliminary data.</text>
</comment>
<accession>A0A9P9E6T0</accession>
<organism evidence="3 4">
    <name type="scientific">Dactylonectria macrodidyma</name>
    <dbReference type="NCBI Taxonomy" id="307937"/>
    <lineage>
        <taxon>Eukaryota</taxon>
        <taxon>Fungi</taxon>
        <taxon>Dikarya</taxon>
        <taxon>Ascomycota</taxon>
        <taxon>Pezizomycotina</taxon>
        <taxon>Sordariomycetes</taxon>
        <taxon>Hypocreomycetidae</taxon>
        <taxon>Hypocreales</taxon>
        <taxon>Nectriaceae</taxon>
        <taxon>Dactylonectria</taxon>
    </lineage>
</organism>
<sequence>MDAKYDHSPELATPSDAPEVYLPVRVPSIHGSQAPLKTEDYASPTSNYTSVAGGSAYSTLQYVPPAQSTRGTDRKRLQCGCSLVVLILSIIIAVLSVAVIGLAAGTGIATNNYNEANQKLEALSSSYASQITATLTVTDTIINSATGSATSSSTSATSTSYSDITNGCSDSDETTTGETYKSKFYDGSSYTMYCNRDAPNSLLFSLFAGTFDGCMEACTAWNSFSATNSTICAAVSFIPLWTDLTAAREGNAPGDCYLKPDPQGEDGLTTPNIGTECHAAIRDS</sequence>
<evidence type="ECO:0000256" key="1">
    <source>
        <dbReference type="SAM" id="MobiDB-lite"/>
    </source>
</evidence>
<keyword evidence="4" id="KW-1185">Reference proteome</keyword>
<dbReference type="AlphaFoldDB" id="A0A9P9E6T0"/>
<keyword evidence="2" id="KW-0812">Transmembrane</keyword>
<protein>
    <submittedName>
        <fullName evidence="3">Uncharacterized protein</fullName>
    </submittedName>
</protein>